<feature type="compositionally biased region" description="Acidic residues" evidence="1">
    <location>
        <begin position="308"/>
        <end position="329"/>
    </location>
</feature>
<dbReference type="PANTHER" id="PTHR48258">
    <property type="entry name" value="DUF4218 DOMAIN-CONTAINING PROTEIN-RELATED"/>
    <property type="match status" value="1"/>
</dbReference>
<dbReference type="PANTHER" id="PTHR48258:SF11">
    <property type="entry name" value="TDCA1-ORF2 PROTEIN"/>
    <property type="match status" value="1"/>
</dbReference>
<evidence type="ECO:0000256" key="1">
    <source>
        <dbReference type="SAM" id="MobiDB-lite"/>
    </source>
</evidence>
<feature type="domain" description="DUF4218" evidence="2">
    <location>
        <begin position="58"/>
        <end position="103"/>
    </location>
</feature>
<gene>
    <name evidence="3" type="ORF">LSAT_V11C200090950</name>
</gene>
<evidence type="ECO:0000313" key="3">
    <source>
        <dbReference type="EMBL" id="KAJ0222722.1"/>
    </source>
</evidence>
<dbReference type="Pfam" id="PF13960">
    <property type="entry name" value="DUF4218"/>
    <property type="match status" value="1"/>
</dbReference>
<evidence type="ECO:0000313" key="4">
    <source>
        <dbReference type="Proteomes" id="UP000235145"/>
    </source>
</evidence>
<proteinExistence type="predicted"/>
<evidence type="ECO:0000259" key="2">
    <source>
        <dbReference type="Pfam" id="PF13960"/>
    </source>
</evidence>
<protein>
    <recommendedName>
        <fullName evidence="2">DUF4218 domain-containing protein</fullName>
    </recommendedName>
</protein>
<name>A0A9R1XWQ4_LACSA</name>
<keyword evidence="4" id="KW-1185">Reference proteome</keyword>
<accession>A0A9R1XWQ4</accession>
<dbReference type="InterPro" id="IPR025452">
    <property type="entry name" value="DUF4218"/>
</dbReference>
<reference evidence="3 4" key="1">
    <citation type="journal article" date="2017" name="Nat. Commun.">
        <title>Genome assembly with in vitro proximity ligation data and whole-genome triplication in lettuce.</title>
        <authorList>
            <person name="Reyes-Chin-Wo S."/>
            <person name="Wang Z."/>
            <person name="Yang X."/>
            <person name="Kozik A."/>
            <person name="Arikit S."/>
            <person name="Song C."/>
            <person name="Xia L."/>
            <person name="Froenicke L."/>
            <person name="Lavelle D.O."/>
            <person name="Truco M.J."/>
            <person name="Xia R."/>
            <person name="Zhu S."/>
            <person name="Xu C."/>
            <person name="Xu H."/>
            <person name="Xu X."/>
            <person name="Cox K."/>
            <person name="Korf I."/>
            <person name="Meyers B.C."/>
            <person name="Michelmore R.W."/>
        </authorList>
    </citation>
    <scope>NUCLEOTIDE SEQUENCE [LARGE SCALE GENOMIC DNA]</scope>
    <source>
        <strain evidence="4">cv. Salinas</strain>
        <tissue evidence="3">Seedlings</tissue>
    </source>
</reference>
<sequence length="341" mass="39268">MDVKGKTKDNVTAIRDLKLYCRKRKRVEDNERAYYTLDKNQKKVICQWVEKLRFPDGYLKKDVKNKARVEGSVVNTYLLREASIFCSHYFETGVPTRNRKLPRTDDGGEDEKADANNDMLDIFSYPGCHYGRFTNRMMSNEEVHAAQTYILLKEDKIKHYIKFERKIPINNKSISDISKMPFKKVKLYSVYVVNGYKFHTEAHSPNKSITNSGLCVSSQGGDYYGKVEEILEVEYLGYPIKTMVLFKCHWYDPTPNIGVKTDENHPQKDVAFQEDEVESNEIIIPSLADTDNYDDYHEMSSNGSDNENNTDEEGEIHEDDNDGIPDSEGSESAKDIVSARL</sequence>
<dbReference type="EMBL" id="NBSK02000002">
    <property type="protein sequence ID" value="KAJ0222722.1"/>
    <property type="molecule type" value="Genomic_DNA"/>
</dbReference>
<comment type="caution">
    <text evidence="3">The sequence shown here is derived from an EMBL/GenBank/DDBJ whole genome shotgun (WGS) entry which is preliminary data.</text>
</comment>
<dbReference type="Proteomes" id="UP000235145">
    <property type="component" value="Unassembled WGS sequence"/>
</dbReference>
<feature type="region of interest" description="Disordered" evidence="1">
    <location>
        <begin position="285"/>
        <end position="341"/>
    </location>
</feature>
<organism evidence="3 4">
    <name type="scientific">Lactuca sativa</name>
    <name type="common">Garden lettuce</name>
    <dbReference type="NCBI Taxonomy" id="4236"/>
    <lineage>
        <taxon>Eukaryota</taxon>
        <taxon>Viridiplantae</taxon>
        <taxon>Streptophyta</taxon>
        <taxon>Embryophyta</taxon>
        <taxon>Tracheophyta</taxon>
        <taxon>Spermatophyta</taxon>
        <taxon>Magnoliopsida</taxon>
        <taxon>eudicotyledons</taxon>
        <taxon>Gunneridae</taxon>
        <taxon>Pentapetalae</taxon>
        <taxon>asterids</taxon>
        <taxon>campanulids</taxon>
        <taxon>Asterales</taxon>
        <taxon>Asteraceae</taxon>
        <taxon>Cichorioideae</taxon>
        <taxon>Cichorieae</taxon>
        <taxon>Lactucinae</taxon>
        <taxon>Lactuca</taxon>
    </lineage>
</organism>
<dbReference type="AlphaFoldDB" id="A0A9R1XWQ4"/>